<feature type="active site" description="Proton acceptor" evidence="2">
    <location>
        <position position="129"/>
    </location>
</feature>
<dbReference type="Pfam" id="PF02834">
    <property type="entry name" value="LigT_PEase"/>
    <property type="match status" value="2"/>
</dbReference>
<comment type="function">
    <text evidence="2">Hydrolyzes RNA 2',3'-cyclic phosphodiester to an RNA 2'-phosphomonoester.</text>
</comment>
<dbReference type="HAMAP" id="MF_01940">
    <property type="entry name" value="RNA_CPDase"/>
    <property type="match status" value="1"/>
</dbReference>
<dbReference type="InterPro" id="IPR009097">
    <property type="entry name" value="Cyclic_Pdiesterase"/>
</dbReference>
<dbReference type="InterPro" id="IPR014051">
    <property type="entry name" value="Phosphoesterase_HXTX"/>
</dbReference>
<dbReference type="NCBIfam" id="TIGR02258">
    <property type="entry name" value="2_5_ligase"/>
    <property type="match status" value="1"/>
</dbReference>
<gene>
    <name evidence="4" type="ORF">J2S08_002745</name>
</gene>
<dbReference type="PANTHER" id="PTHR35561:SF1">
    <property type="entry name" value="RNA 2',3'-CYCLIC PHOSPHODIESTERASE"/>
    <property type="match status" value="1"/>
</dbReference>
<evidence type="ECO:0000313" key="4">
    <source>
        <dbReference type="EMBL" id="MDQ0176887.1"/>
    </source>
</evidence>
<feature type="active site" description="Proton donor" evidence="2">
    <location>
        <position position="43"/>
    </location>
</feature>
<dbReference type="EC" id="3.1.4.58" evidence="2"/>
<feature type="domain" description="Phosphoesterase HXTX" evidence="3">
    <location>
        <begin position="103"/>
        <end position="171"/>
    </location>
</feature>
<dbReference type="InterPro" id="IPR004175">
    <property type="entry name" value="RNA_CPDase"/>
</dbReference>
<evidence type="ECO:0000256" key="2">
    <source>
        <dbReference type="HAMAP-Rule" id="MF_01940"/>
    </source>
</evidence>
<keyword evidence="5" id="KW-1185">Reference proteome</keyword>
<reference evidence="4 5" key="1">
    <citation type="submission" date="2023-07" db="EMBL/GenBank/DDBJ databases">
        <title>Genomic Encyclopedia of Type Strains, Phase IV (KMG-IV): sequencing the most valuable type-strain genomes for metagenomic binning, comparative biology and taxonomic classification.</title>
        <authorList>
            <person name="Goeker M."/>
        </authorList>
    </citation>
    <scope>NUCLEOTIDE SEQUENCE [LARGE SCALE GENOMIC DNA]</scope>
    <source>
        <strain evidence="4 5">DSM 23837</strain>
    </source>
</reference>
<dbReference type="SUPFAM" id="SSF55144">
    <property type="entry name" value="LigT-like"/>
    <property type="match status" value="1"/>
</dbReference>
<dbReference type="EMBL" id="JAUSTT010000016">
    <property type="protein sequence ID" value="MDQ0176887.1"/>
    <property type="molecule type" value="Genomic_DNA"/>
</dbReference>
<accession>A0ABT9WUC3</accession>
<feature type="domain" description="Phosphoesterase HXTX" evidence="3">
    <location>
        <begin position="12"/>
        <end position="94"/>
    </location>
</feature>
<evidence type="ECO:0000256" key="1">
    <source>
        <dbReference type="ARBA" id="ARBA00022801"/>
    </source>
</evidence>
<comment type="similarity">
    <text evidence="2">Belongs to the 2H phosphoesterase superfamily. ThpR family.</text>
</comment>
<evidence type="ECO:0000259" key="3">
    <source>
        <dbReference type="Pfam" id="PF02834"/>
    </source>
</evidence>
<dbReference type="RefSeq" id="WP_307230393.1">
    <property type="nucleotide sequence ID" value="NZ_JAUSTT010000016.1"/>
</dbReference>
<dbReference type="PANTHER" id="PTHR35561">
    <property type="entry name" value="RNA 2',3'-CYCLIC PHOSPHODIESTERASE"/>
    <property type="match status" value="1"/>
</dbReference>
<name>A0ABT9WUC3_9BACI</name>
<feature type="short sequence motif" description="HXTX 2" evidence="2">
    <location>
        <begin position="129"/>
        <end position="132"/>
    </location>
</feature>
<feature type="short sequence motif" description="HXTX 1" evidence="2">
    <location>
        <begin position="43"/>
        <end position="46"/>
    </location>
</feature>
<dbReference type="Gene3D" id="3.90.1140.10">
    <property type="entry name" value="Cyclic phosphodiesterase"/>
    <property type="match status" value="1"/>
</dbReference>
<comment type="catalytic activity">
    <reaction evidence="2">
        <text>a 3'-end 2',3'-cyclophospho-ribonucleotide-RNA + H2O = a 3'-end 2'-phospho-ribonucleotide-RNA + H(+)</text>
        <dbReference type="Rhea" id="RHEA:11828"/>
        <dbReference type="Rhea" id="RHEA-COMP:10464"/>
        <dbReference type="Rhea" id="RHEA-COMP:17353"/>
        <dbReference type="ChEBI" id="CHEBI:15377"/>
        <dbReference type="ChEBI" id="CHEBI:15378"/>
        <dbReference type="ChEBI" id="CHEBI:83064"/>
        <dbReference type="ChEBI" id="CHEBI:173113"/>
        <dbReference type="EC" id="3.1.4.58"/>
    </reaction>
</comment>
<evidence type="ECO:0000313" key="5">
    <source>
        <dbReference type="Proteomes" id="UP001223586"/>
    </source>
</evidence>
<proteinExistence type="inferred from homology"/>
<dbReference type="GO" id="GO:0016874">
    <property type="term" value="F:ligase activity"/>
    <property type="evidence" value="ECO:0007669"/>
    <property type="project" value="UniProtKB-KW"/>
</dbReference>
<comment type="caution">
    <text evidence="4">The sequence shown here is derived from an EMBL/GenBank/DDBJ whole genome shotgun (WGS) entry which is preliminary data.</text>
</comment>
<dbReference type="Proteomes" id="UP001223586">
    <property type="component" value="Unassembled WGS sequence"/>
</dbReference>
<sequence length="193" mass="22480">MAAPHYFFAVPMENHVKEYLDAVCKESKSMFPFKRWVHREDFHVTLAFLGNVSPEMLQRAQEKLAQVTSTTAPFSLATDRVGIFGKQDSPRILWKGVKHSSPLCTLQQKVNDAMKAAEFYLDERPFRPHITMARKWIGDRPFSLVRLENHLQPIVKEETFVVKEVVLYETLPQQIPKYKVKNRFHLIGEDPVR</sequence>
<keyword evidence="1 2" id="KW-0378">Hydrolase</keyword>
<organism evidence="4 5">
    <name type="scientific">Bacillus chungangensis</name>
    <dbReference type="NCBI Taxonomy" id="587633"/>
    <lineage>
        <taxon>Bacteria</taxon>
        <taxon>Bacillati</taxon>
        <taxon>Bacillota</taxon>
        <taxon>Bacilli</taxon>
        <taxon>Bacillales</taxon>
        <taxon>Bacillaceae</taxon>
        <taxon>Bacillus</taxon>
    </lineage>
</organism>
<protein>
    <recommendedName>
        <fullName evidence="2">RNA 2',3'-cyclic phosphodiesterase</fullName>
        <shortName evidence="2">RNA 2',3'-CPDase</shortName>
        <ecNumber evidence="2">3.1.4.58</ecNumber>
    </recommendedName>
</protein>
<keyword evidence="4" id="KW-0436">Ligase</keyword>